<dbReference type="Proteomes" id="UP000499080">
    <property type="component" value="Unassembled WGS sequence"/>
</dbReference>
<dbReference type="AlphaFoldDB" id="A0A4Y2HIR6"/>
<evidence type="ECO:0000313" key="1">
    <source>
        <dbReference type="EMBL" id="GBM65276.1"/>
    </source>
</evidence>
<gene>
    <name evidence="1" type="ORF">AVEN_193810_1</name>
</gene>
<name>A0A4Y2HIR6_ARAVE</name>
<protein>
    <submittedName>
        <fullName evidence="1">Uncharacterized protein</fullName>
    </submittedName>
</protein>
<comment type="caution">
    <text evidence="1">The sequence shown here is derived from an EMBL/GenBank/DDBJ whole genome shotgun (WGS) entry which is preliminary data.</text>
</comment>
<sequence length="108" mass="12417">MKGKGFGEKLVVEVLKCGGLTGNLTLEGSCEPANYRDGSRTSWFPKRWLLTSHRIIQTFKDFIVFFFSNCTAKLQEFLMYNHLQSKKIRHLFPATEVLNACNRVIESK</sequence>
<accession>A0A4Y2HIR6</accession>
<evidence type="ECO:0000313" key="2">
    <source>
        <dbReference type="Proteomes" id="UP000499080"/>
    </source>
</evidence>
<organism evidence="1 2">
    <name type="scientific">Araneus ventricosus</name>
    <name type="common">Orbweaver spider</name>
    <name type="synonym">Epeira ventricosa</name>
    <dbReference type="NCBI Taxonomy" id="182803"/>
    <lineage>
        <taxon>Eukaryota</taxon>
        <taxon>Metazoa</taxon>
        <taxon>Ecdysozoa</taxon>
        <taxon>Arthropoda</taxon>
        <taxon>Chelicerata</taxon>
        <taxon>Arachnida</taxon>
        <taxon>Araneae</taxon>
        <taxon>Araneomorphae</taxon>
        <taxon>Entelegynae</taxon>
        <taxon>Araneoidea</taxon>
        <taxon>Araneidae</taxon>
        <taxon>Araneus</taxon>
    </lineage>
</organism>
<dbReference type="EMBL" id="BGPR01001970">
    <property type="protein sequence ID" value="GBM65276.1"/>
    <property type="molecule type" value="Genomic_DNA"/>
</dbReference>
<proteinExistence type="predicted"/>
<keyword evidence="2" id="KW-1185">Reference proteome</keyword>
<reference evidence="1 2" key="1">
    <citation type="journal article" date="2019" name="Sci. Rep.">
        <title>Orb-weaving spider Araneus ventricosus genome elucidates the spidroin gene catalogue.</title>
        <authorList>
            <person name="Kono N."/>
            <person name="Nakamura H."/>
            <person name="Ohtoshi R."/>
            <person name="Moran D.A.P."/>
            <person name="Shinohara A."/>
            <person name="Yoshida Y."/>
            <person name="Fujiwara M."/>
            <person name="Mori M."/>
            <person name="Tomita M."/>
            <person name="Arakawa K."/>
        </authorList>
    </citation>
    <scope>NUCLEOTIDE SEQUENCE [LARGE SCALE GENOMIC DNA]</scope>
</reference>